<organism evidence="1 2">
    <name type="scientific">Amycolatopsis antarctica</name>
    <dbReference type="NCBI Taxonomy" id="1854586"/>
    <lineage>
        <taxon>Bacteria</taxon>
        <taxon>Bacillati</taxon>
        <taxon>Actinomycetota</taxon>
        <taxon>Actinomycetes</taxon>
        <taxon>Pseudonocardiales</taxon>
        <taxon>Pseudonocardiaceae</taxon>
        <taxon>Amycolatopsis</taxon>
    </lineage>
</organism>
<gene>
    <name evidence="1" type="ORF">CFN78_19585</name>
</gene>
<evidence type="ECO:0000313" key="1">
    <source>
        <dbReference type="EMBL" id="OZM71370.1"/>
    </source>
</evidence>
<proteinExistence type="predicted"/>
<dbReference type="EMBL" id="NKYE01000013">
    <property type="protein sequence ID" value="OZM71370.1"/>
    <property type="molecule type" value="Genomic_DNA"/>
</dbReference>
<dbReference type="AlphaFoldDB" id="A0A263CYW6"/>
<dbReference type="InParanoid" id="A0A263CYW6"/>
<name>A0A263CYW6_9PSEU</name>
<comment type="caution">
    <text evidence="1">The sequence shown here is derived from an EMBL/GenBank/DDBJ whole genome shotgun (WGS) entry which is preliminary data.</text>
</comment>
<keyword evidence="2" id="KW-1185">Reference proteome</keyword>
<protein>
    <submittedName>
        <fullName evidence="1">Uncharacterized protein</fullName>
    </submittedName>
</protein>
<dbReference type="Proteomes" id="UP000242444">
    <property type="component" value="Unassembled WGS sequence"/>
</dbReference>
<sequence length="93" mass="10933">MLVSDIVLDRREDLHESTVCILFELPDLYPNYKFGFRFPAKNTEEPPMRKYSTEQNGPPEFWADIVWQSFEERLVAADSPEIPRPDRSGTTWI</sequence>
<accession>A0A263CYW6</accession>
<reference evidence="1 2" key="1">
    <citation type="submission" date="2017-07" db="EMBL/GenBank/DDBJ databases">
        <title>Amycolatopsis antarcticus sp. nov., isolated from the surface of an Antarcticus brown macroalga.</title>
        <authorList>
            <person name="Wang J."/>
            <person name="Leiva S."/>
            <person name="Huang J."/>
            <person name="Huang Y."/>
        </authorList>
    </citation>
    <scope>NUCLEOTIDE SEQUENCE [LARGE SCALE GENOMIC DNA]</scope>
    <source>
        <strain evidence="1 2">AU-G6</strain>
    </source>
</reference>
<evidence type="ECO:0000313" key="2">
    <source>
        <dbReference type="Proteomes" id="UP000242444"/>
    </source>
</evidence>